<reference evidence="4" key="1">
    <citation type="journal article" date="2019" name="Int. J. Syst. Evol. Microbiol.">
        <title>The Global Catalogue of Microorganisms (GCM) 10K type strain sequencing project: providing services to taxonomists for standard genome sequencing and annotation.</title>
        <authorList>
            <consortium name="The Broad Institute Genomics Platform"/>
            <consortium name="The Broad Institute Genome Sequencing Center for Infectious Disease"/>
            <person name="Wu L."/>
            <person name="Ma J."/>
        </authorList>
    </citation>
    <scope>NUCLEOTIDE SEQUENCE [LARGE SCALE GENOMIC DNA]</scope>
    <source>
        <strain evidence="4">JCM 16949</strain>
    </source>
</reference>
<dbReference type="PROSITE" id="PS51257">
    <property type="entry name" value="PROKAR_LIPOPROTEIN"/>
    <property type="match status" value="1"/>
</dbReference>
<dbReference type="Proteomes" id="UP001501004">
    <property type="component" value="Unassembled WGS sequence"/>
</dbReference>
<gene>
    <name evidence="3" type="ORF">GCM10022239_12800</name>
</gene>
<dbReference type="EMBL" id="BAABAE010000003">
    <property type="protein sequence ID" value="GAA3738669.1"/>
    <property type="molecule type" value="Genomic_DNA"/>
</dbReference>
<comment type="caution">
    <text evidence="3">The sequence shown here is derived from an EMBL/GenBank/DDBJ whole genome shotgun (WGS) entry which is preliminary data.</text>
</comment>
<evidence type="ECO:0000256" key="2">
    <source>
        <dbReference type="SAM" id="SignalP"/>
    </source>
</evidence>
<keyword evidence="4" id="KW-1185">Reference proteome</keyword>
<proteinExistence type="predicted"/>
<evidence type="ECO:0000313" key="4">
    <source>
        <dbReference type="Proteomes" id="UP001501004"/>
    </source>
</evidence>
<feature type="signal peptide" evidence="2">
    <location>
        <begin position="1"/>
        <end position="25"/>
    </location>
</feature>
<dbReference type="RefSeq" id="WP_344754901.1">
    <property type="nucleotide sequence ID" value="NZ_BAABAE010000003.1"/>
</dbReference>
<sequence length="207" mass="21906">MTAQRLAPALTLTAFALLLSGCTFSANLTVSPDAVAKTVEDSLEEKVGTRPDVDCGEEQVDLVNGTVVECVLTDPETLDEYDTTVVINQVEGTDYRVDYTVADQPRAGSGTTPEAEEPAEEPEAEGIRHTVAADSVSRLAADALFREAPPQFEVDCGDGDLEVFLGAVFDCAATHPEGAVYDASITVTDVTETSYSIDVVRAATPRS</sequence>
<evidence type="ECO:0000313" key="3">
    <source>
        <dbReference type="EMBL" id="GAA3738669.1"/>
    </source>
</evidence>
<keyword evidence="2" id="KW-0732">Signal</keyword>
<accession>A0ABP7FFL3</accession>
<feature type="compositionally biased region" description="Acidic residues" evidence="1">
    <location>
        <begin position="114"/>
        <end position="124"/>
    </location>
</feature>
<feature type="region of interest" description="Disordered" evidence="1">
    <location>
        <begin position="101"/>
        <end position="126"/>
    </location>
</feature>
<evidence type="ECO:0008006" key="5">
    <source>
        <dbReference type="Google" id="ProtNLM"/>
    </source>
</evidence>
<evidence type="ECO:0000256" key="1">
    <source>
        <dbReference type="SAM" id="MobiDB-lite"/>
    </source>
</evidence>
<name>A0ABP7FFL3_9MICO</name>
<organism evidence="3 4">
    <name type="scientific">Leifsonella bigeumensis</name>
    <dbReference type="NCBI Taxonomy" id="433643"/>
    <lineage>
        <taxon>Bacteria</taxon>
        <taxon>Bacillati</taxon>
        <taxon>Actinomycetota</taxon>
        <taxon>Actinomycetes</taxon>
        <taxon>Micrococcales</taxon>
        <taxon>Microbacteriaceae</taxon>
        <taxon>Leifsonella</taxon>
    </lineage>
</organism>
<protein>
    <recommendedName>
        <fullName evidence="5">DUF4333 domain-containing protein</fullName>
    </recommendedName>
</protein>
<feature type="chain" id="PRO_5047516187" description="DUF4333 domain-containing protein" evidence="2">
    <location>
        <begin position="26"/>
        <end position="207"/>
    </location>
</feature>